<protein>
    <recommendedName>
        <fullName evidence="3">NodB homology domain-containing protein</fullName>
    </recommendedName>
</protein>
<evidence type="ECO:0000259" key="3">
    <source>
        <dbReference type="PROSITE" id="PS51677"/>
    </source>
</evidence>
<organism evidence="4 5">
    <name type="scientific">Rufibacter tibetensis</name>
    <dbReference type="NCBI Taxonomy" id="512763"/>
    <lineage>
        <taxon>Bacteria</taxon>
        <taxon>Pseudomonadati</taxon>
        <taxon>Bacteroidota</taxon>
        <taxon>Cytophagia</taxon>
        <taxon>Cytophagales</taxon>
        <taxon>Hymenobacteraceae</taxon>
        <taxon>Rufibacter</taxon>
    </lineage>
</organism>
<dbReference type="CDD" id="cd10967">
    <property type="entry name" value="CE4_GLA_like_6s"/>
    <property type="match status" value="1"/>
</dbReference>
<dbReference type="EMBL" id="CP012643">
    <property type="protein sequence ID" value="ALI98298.1"/>
    <property type="molecule type" value="Genomic_DNA"/>
</dbReference>
<dbReference type="RefSeq" id="WP_062542655.1">
    <property type="nucleotide sequence ID" value="NZ_CP012643.1"/>
</dbReference>
<name>A0A0P0C0G1_9BACT</name>
<dbReference type="GO" id="GO:0005975">
    <property type="term" value="P:carbohydrate metabolic process"/>
    <property type="evidence" value="ECO:0007669"/>
    <property type="project" value="InterPro"/>
</dbReference>
<feature type="chain" id="PRO_5006042352" description="NodB homology domain-containing protein" evidence="2">
    <location>
        <begin position="21"/>
        <end position="264"/>
    </location>
</feature>
<feature type="domain" description="NodB homology" evidence="3">
    <location>
        <begin position="28"/>
        <end position="247"/>
    </location>
</feature>
<feature type="signal peptide" evidence="2">
    <location>
        <begin position="1"/>
        <end position="20"/>
    </location>
</feature>
<dbReference type="InterPro" id="IPR002509">
    <property type="entry name" value="NODB_dom"/>
</dbReference>
<dbReference type="OrthoDB" id="9806342at2"/>
<dbReference type="InterPro" id="IPR011330">
    <property type="entry name" value="Glyco_hydro/deAcase_b/a-brl"/>
</dbReference>
<evidence type="ECO:0000313" key="5">
    <source>
        <dbReference type="Proteomes" id="UP000061382"/>
    </source>
</evidence>
<dbReference type="PATRIC" id="fig|512763.3.peg.886"/>
<gene>
    <name evidence="4" type="ORF">DC20_03990</name>
</gene>
<dbReference type="Pfam" id="PF01522">
    <property type="entry name" value="Polysacc_deac_1"/>
    <property type="match status" value="1"/>
</dbReference>
<evidence type="ECO:0000313" key="4">
    <source>
        <dbReference type="EMBL" id="ALI98298.1"/>
    </source>
</evidence>
<dbReference type="PROSITE" id="PS51677">
    <property type="entry name" value="NODB"/>
    <property type="match status" value="1"/>
</dbReference>
<keyword evidence="1 2" id="KW-0732">Signal</keyword>
<keyword evidence="5" id="KW-1185">Reference proteome</keyword>
<dbReference type="STRING" id="512763.DC20_03990"/>
<dbReference type="Proteomes" id="UP000061382">
    <property type="component" value="Chromosome"/>
</dbReference>
<dbReference type="KEGG" id="rti:DC20_03990"/>
<dbReference type="SUPFAM" id="SSF88713">
    <property type="entry name" value="Glycoside hydrolase/deacetylase"/>
    <property type="match status" value="1"/>
</dbReference>
<accession>A0A0P0C0G1</accession>
<sequence>MTLKKTLTFLFCLVSVSVFAQDWNKKKCAVVLTYDDALNVHLDKVVPALDSLKLKGTFYLTAAAGPFTKRLPEWKKVAANKHELANHTLFHPCDGSQPGRSFVTADYDLATYSVRRITDEIKMTNAALEALDGKKERTFAYPCGDTKVAGVSYVDGIKGELVAARGVQGVYVQNKPTTDLYNVGSFMINGQTGDELIAMVKKAMETNSMIVFLFHGVGGEHSLNVSLEAHRKLLQFLKKNEKDIWTTTFIEAAKHMKTTASAKK</sequence>
<proteinExistence type="predicted"/>
<dbReference type="Gene3D" id="3.20.20.370">
    <property type="entry name" value="Glycoside hydrolase/deacetylase"/>
    <property type="match status" value="1"/>
</dbReference>
<dbReference type="InterPro" id="IPR051398">
    <property type="entry name" value="Polysacch_Deacetylase"/>
</dbReference>
<reference evidence="4 5" key="1">
    <citation type="submission" date="2015-08" db="EMBL/GenBank/DDBJ databases">
        <title>Complete genome sequence of Rufibacter tibetensis strain 1351t, a radiation-resistant bacterium from tibet plateau.</title>
        <authorList>
            <person name="Dai J."/>
        </authorList>
    </citation>
    <scope>NUCLEOTIDE SEQUENCE [LARGE SCALE GENOMIC DNA]</scope>
    <source>
        <strain evidence="4 5">1351</strain>
    </source>
</reference>
<evidence type="ECO:0000256" key="1">
    <source>
        <dbReference type="ARBA" id="ARBA00022729"/>
    </source>
</evidence>
<dbReference type="GO" id="GO:0016810">
    <property type="term" value="F:hydrolase activity, acting on carbon-nitrogen (but not peptide) bonds"/>
    <property type="evidence" value="ECO:0007669"/>
    <property type="project" value="InterPro"/>
</dbReference>
<dbReference type="PANTHER" id="PTHR34216">
    <property type="match status" value="1"/>
</dbReference>
<dbReference type="PANTHER" id="PTHR34216:SF11">
    <property type="entry name" value="CHITOOLIGOSACCHARIDE DEACETYLASE"/>
    <property type="match status" value="1"/>
</dbReference>
<evidence type="ECO:0000256" key="2">
    <source>
        <dbReference type="SAM" id="SignalP"/>
    </source>
</evidence>
<dbReference type="AlphaFoldDB" id="A0A0P0C0G1"/>